<dbReference type="PANTHER" id="PTHR44533">
    <property type="entry name" value="DEAD/H RNA HELICASE, PUTATIVE-RELATED"/>
    <property type="match status" value="1"/>
</dbReference>
<organism evidence="4 5">
    <name type="scientific">Aspergillus keveii</name>
    <dbReference type="NCBI Taxonomy" id="714993"/>
    <lineage>
        <taxon>Eukaryota</taxon>
        <taxon>Fungi</taxon>
        <taxon>Dikarya</taxon>
        <taxon>Ascomycota</taxon>
        <taxon>Pezizomycotina</taxon>
        <taxon>Eurotiomycetes</taxon>
        <taxon>Eurotiomycetidae</taxon>
        <taxon>Eurotiales</taxon>
        <taxon>Aspergillaceae</taxon>
        <taxon>Aspergillus</taxon>
        <taxon>Aspergillus subgen. Nidulantes</taxon>
    </lineage>
</organism>
<dbReference type="EMBL" id="JBFTWV010000006">
    <property type="protein sequence ID" value="KAL2799753.1"/>
    <property type="molecule type" value="Genomic_DNA"/>
</dbReference>
<evidence type="ECO:0000256" key="2">
    <source>
        <dbReference type="ARBA" id="ARBA00022806"/>
    </source>
</evidence>
<keyword evidence="2" id="KW-0067">ATP-binding</keyword>
<name>A0ABR4GL46_9EURO</name>
<evidence type="ECO:0000256" key="1">
    <source>
        <dbReference type="ARBA" id="ARBA00022801"/>
    </source>
</evidence>
<reference evidence="4 5" key="1">
    <citation type="submission" date="2024-07" db="EMBL/GenBank/DDBJ databases">
        <title>Section-level genome sequencing and comparative genomics of Aspergillus sections Usti and Cavernicolus.</title>
        <authorList>
            <consortium name="Lawrence Berkeley National Laboratory"/>
            <person name="Nybo J.L."/>
            <person name="Vesth T.C."/>
            <person name="Theobald S."/>
            <person name="Frisvad J.C."/>
            <person name="Larsen T.O."/>
            <person name="Kjaerboelling I."/>
            <person name="Rothschild-Mancinelli K."/>
            <person name="Lyhne E.K."/>
            <person name="Kogle M.E."/>
            <person name="Barry K."/>
            <person name="Clum A."/>
            <person name="Na H."/>
            <person name="Ledsgaard L."/>
            <person name="Lin J."/>
            <person name="Lipzen A."/>
            <person name="Kuo A."/>
            <person name="Riley R."/>
            <person name="Mondo S."/>
            <person name="Labutti K."/>
            <person name="Haridas S."/>
            <person name="Pangalinan J."/>
            <person name="Salamov A.A."/>
            <person name="Simmons B.A."/>
            <person name="Magnuson J.K."/>
            <person name="Chen J."/>
            <person name="Drula E."/>
            <person name="Henrissat B."/>
            <person name="Wiebenga A."/>
            <person name="Lubbers R.J."/>
            <person name="Gomes A.C."/>
            <person name="Makela M.R."/>
            <person name="Stajich J."/>
            <person name="Grigoriev I.V."/>
            <person name="Mortensen U.H."/>
            <person name="De Vries R.P."/>
            <person name="Baker S.E."/>
            <person name="Andersen M.R."/>
        </authorList>
    </citation>
    <scope>NUCLEOTIDE SEQUENCE [LARGE SCALE GENOMIC DNA]</scope>
    <source>
        <strain evidence="4 5">CBS 209.92</strain>
    </source>
</reference>
<evidence type="ECO:0000256" key="3">
    <source>
        <dbReference type="SAM" id="MobiDB-lite"/>
    </source>
</evidence>
<feature type="compositionally biased region" description="Basic and acidic residues" evidence="3">
    <location>
        <begin position="266"/>
        <end position="290"/>
    </location>
</feature>
<gene>
    <name evidence="4" type="ORF">BJX66DRAFT_332798</name>
</gene>
<keyword evidence="1" id="KW-0378">Hydrolase</keyword>
<evidence type="ECO:0000313" key="5">
    <source>
        <dbReference type="Proteomes" id="UP001610563"/>
    </source>
</evidence>
<sequence length="338" mass="37815">MSHLFGRYNLPPHVLENWRSRDKSTSVVVLPPLPKSAARILHSSNQKTLGIYSAYVTTFVDQHITEEDCTLPLTGIKCGGDKRTKEISTSPSFLPPTRVTSAFAALSGHRNEWNTIHELCTRIRSGVWLEQSVIPHLQISPEKDGPAPLNAYLYDFYKHGNVHALQTENMIRSGDLWFLLNDFSLVLATIITSLGNFMKLFPETDTDLLDTTGVADASEDELDDRVLKSVNLPLRGQPDTKAGVAIAKQPKQSKVSDSWDDNLSENSDKEFSAAPEHIHRTAESPDEKSNRHQFRGPAQDKHSNETDAFLEGEGLLQVLKAFRMLQGEINAKFRAIWV</sequence>
<keyword evidence="5" id="KW-1185">Reference proteome</keyword>
<protein>
    <submittedName>
        <fullName evidence="4">Uncharacterized protein</fullName>
    </submittedName>
</protein>
<dbReference type="Proteomes" id="UP001610563">
    <property type="component" value="Unassembled WGS sequence"/>
</dbReference>
<proteinExistence type="predicted"/>
<feature type="region of interest" description="Disordered" evidence="3">
    <location>
        <begin position="239"/>
        <end position="304"/>
    </location>
</feature>
<keyword evidence="2" id="KW-0547">Nucleotide-binding</keyword>
<dbReference type="InterPro" id="IPR052431">
    <property type="entry name" value="SKI2_subfamily_helicases"/>
</dbReference>
<accession>A0ABR4GL46</accession>
<dbReference type="PANTHER" id="PTHR44533:SF4">
    <property type="entry name" value="DEAD_H RNA HELICASE, PUTATIVE-RELATED"/>
    <property type="match status" value="1"/>
</dbReference>
<comment type="caution">
    <text evidence="4">The sequence shown here is derived from an EMBL/GenBank/DDBJ whole genome shotgun (WGS) entry which is preliminary data.</text>
</comment>
<keyword evidence="2" id="KW-0347">Helicase</keyword>
<evidence type="ECO:0000313" key="4">
    <source>
        <dbReference type="EMBL" id="KAL2799753.1"/>
    </source>
</evidence>